<dbReference type="RefSeq" id="XP_022676027.1">
    <property type="nucleotide sequence ID" value="XM_022819464.1"/>
</dbReference>
<dbReference type="Pfam" id="PF12717">
    <property type="entry name" value="Cnd1"/>
    <property type="match status" value="1"/>
</dbReference>
<dbReference type="InterPro" id="IPR032682">
    <property type="entry name" value="Cnd1_C"/>
</dbReference>
<dbReference type="GO" id="GO:0000779">
    <property type="term" value="C:condensed chromosome, centromeric region"/>
    <property type="evidence" value="ECO:0007669"/>
    <property type="project" value="TreeGrafter"/>
</dbReference>
<dbReference type="PIRSF" id="PIRSF017127">
    <property type="entry name" value="Condensin_D2"/>
    <property type="match status" value="1"/>
</dbReference>
<sequence>MSSFQLTEYLSSFQHTDKSTYKELPTPGAKLNHITDTLALNSEYELSDDTFEVLVDLAHSYFHLSYNVKQQLIYLVSSCLSNLSTLIHSNYQVDEDTLQSWKINLQKWGYLVHVLLVFMQDDLLNSPHQQQQQQKKEEIKLYSALLEILLPSIINLASIPQLPKLFDTLLERDVFVGIFLKPLFTLVECEPLIKINHVKTMIIKIIAIFVKNDNQSQLVQNFVMANLTYFPQLTNFNAELLTYINDEFDYPQLTEDILRSISVKEFNAKDLSGPKSISNFLIKISELSPRVVLRQMTSIIRLLNNSSFTLRCSVVEACGNIAVDISSDPDLYQHYKEQNDTLLELLDERFQDSNPYVRCKAIQSWIKICDLKIKFNHHRLLVTKLAVRSLQDKSSLVRKNAVKLLSKLLFTHPYDQMHGSQLKLHDWKHRLHNLMEHDFDEDDKKIKLTETYYKDAITFIESLHDAIEHSVPLLFSRNKSEVLETMDFLVLCDAFDLELSSLGIKKMLHLVWFKNSNDEGINIADHLVTCYKQLFLTTPDHFNYKERSAFIAKNLINLTLDASVSDLASLERLIGLMYDSKLIDYNDINALWMIYQSLLTDGKIGGAEFSTSEIYGAITVLGMLALADNEVGLRGLPHILKVGFDHGKLPIIKMTCVILQRMVPSENTDIPHHEEVLQILHNLVISSTDDHEYYSMCEHAINAIFEISKRPDIICNQIIKEKTMITFGELRNKEGEDSTNQKSLGSRLTSLSQLLFIVGQVCIKIIIFLEKSEAEFKKTKIQYESLKSATNENTTTDADNSMANTSEQQKELDLIGGTNEDDFSDAIQYIKENELLFGPNSLLAKYGPLVEEIVTNYDKFNDKYLQRNAVLCLTKMMCVSSRFCEKNLSLLITIMERSPDPIIRSNAVLGLGDMAVCFNNLIDENTDFLYRRLHDDNLMVQKTCLMTVTFLILAGQVKIKGQIAQMAVLLDNPDQSISDMCKLFFTELSTKDNAIYNGFIDIFSGLSSDEELPNDSFKTIIKYLLTFIDKDRHQKQLSEKLLSRILKAETQRQWDDIAFVLNQLPNKSEKVQQVLDEGFKLVSARD</sequence>
<keyword evidence="8" id="KW-0539">Nucleus</keyword>
<keyword evidence="7 10" id="KW-0226">DNA condensation</keyword>
<evidence type="ECO:0000256" key="6">
    <source>
        <dbReference type="ARBA" id="ARBA00022776"/>
    </source>
</evidence>
<evidence type="ECO:0000256" key="10">
    <source>
        <dbReference type="PIRNR" id="PIRNR017127"/>
    </source>
</evidence>
<dbReference type="KEGG" id="kmx:KLMA_40177"/>
<dbReference type="AlphaFoldDB" id="W0TBK3"/>
<dbReference type="Proteomes" id="UP000065495">
    <property type="component" value="Chromosome 4"/>
</dbReference>
<dbReference type="InterPro" id="IPR007673">
    <property type="entry name" value="Condensin_cplx_su1"/>
</dbReference>
<comment type="function">
    <text evidence="10">Regulatory subunit of the condensin complex, a complex required for conversion of interphase chromatin into mitotic-like condense chromosomes. The condensin complex probably introduces positive supercoils into relaxed DNA in the presence of type I topoisomerases and converts nicked DNA into positive knotted forms in the presence of type II topoisomerases.</text>
</comment>
<dbReference type="PANTHER" id="PTHR14222">
    <property type="entry name" value="CONDENSIN"/>
    <property type="match status" value="1"/>
</dbReference>
<comment type="subcellular location">
    <subcellularLocation>
        <location evidence="2">Chromosome</location>
    </subcellularLocation>
    <subcellularLocation>
        <location evidence="1">Nucleus</location>
    </subcellularLocation>
</comment>
<feature type="domain" description="Condensin complex subunit 1 C-terminal" evidence="11">
    <location>
        <begin position="902"/>
        <end position="1062"/>
    </location>
</feature>
<evidence type="ECO:0000256" key="1">
    <source>
        <dbReference type="ARBA" id="ARBA00004123"/>
    </source>
</evidence>
<evidence type="ECO:0000256" key="4">
    <source>
        <dbReference type="ARBA" id="ARBA00022454"/>
    </source>
</evidence>
<accession>W0TBK3</accession>
<evidence type="ECO:0000256" key="2">
    <source>
        <dbReference type="ARBA" id="ARBA00004286"/>
    </source>
</evidence>
<dbReference type="Gene3D" id="1.25.10.10">
    <property type="entry name" value="Leucine-rich Repeat Variant"/>
    <property type="match status" value="2"/>
</dbReference>
<keyword evidence="4" id="KW-0158">Chromosome</keyword>
<proteinExistence type="inferred from homology"/>
<organism evidence="13 14">
    <name type="scientific">Kluyveromyces marxianus (strain DMKU3-1042 / BCC 29191 / NBRC 104275)</name>
    <name type="common">Yeast</name>
    <name type="synonym">Candida kefyr</name>
    <dbReference type="NCBI Taxonomy" id="1003335"/>
    <lineage>
        <taxon>Eukaryota</taxon>
        <taxon>Fungi</taxon>
        <taxon>Dikarya</taxon>
        <taxon>Ascomycota</taxon>
        <taxon>Saccharomycotina</taxon>
        <taxon>Saccharomycetes</taxon>
        <taxon>Saccharomycetales</taxon>
        <taxon>Saccharomycetaceae</taxon>
        <taxon>Kluyveromyces</taxon>
    </lineage>
</organism>
<dbReference type="PANTHER" id="PTHR14222:SF2">
    <property type="entry name" value="CONDENSIN COMPLEX SUBUNIT 1"/>
    <property type="match status" value="1"/>
</dbReference>
<dbReference type="SUPFAM" id="SSF48371">
    <property type="entry name" value="ARM repeat"/>
    <property type="match status" value="1"/>
</dbReference>
<dbReference type="VEuPathDB" id="FungiDB:KLMA_40177"/>
<dbReference type="Pfam" id="PF12922">
    <property type="entry name" value="Cnd1_N"/>
    <property type="match status" value="1"/>
</dbReference>
<dbReference type="EMBL" id="AP012216">
    <property type="protein sequence ID" value="BAO40201.1"/>
    <property type="molecule type" value="Genomic_DNA"/>
</dbReference>
<evidence type="ECO:0000256" key="5">
    <source>
        <dbReference type="ARBA" id="ARBA00022618"/>
    </source>
</evidence>
<dbReference type="GeneID" id="34716169"/>
<feature type="domain" description="Condensin complex subunit 1 N-terminal" evidence="12">
    <location>
        <begin position="67"/>
        <end position="216"/>
    </location>
</feature>
<keyword evidence="9 10" id="KW-0131">Cell cycle</keyword>
<name>W0TBK3_KLUMD</name>
<dbReference type="InterPro" id="IPR024324">
    <property type="entry name" value="Condensin_cplx_su1_N"/>
</dbReference>
<comment type="similarity">
    <text evidence="3 10">Belongs to the CND1 (condensin subunit 1) family.</text>
</comment>
<evidence type="ECO:0000259" key="12">
    <source>
        <dbReference type="Pfam" id="PF12922"/>
    </source>
</evidence>
<dbReference type="GO" id="GO:0007076">
    <property type="term" value="P:mitotic chromosome condensation"/>
    <property type="evidence" value="ECO:0007669"/>
    <property type="project" value="InterPro"/>
</dbReference>
<gene>
    <name evidence="13" type="primary">YCS4</name>
    <name evidence="13" type="ORF">KLMA_40177</name>
</gene>
<dbReference type="OrthoDB" id="436262at2759"/>
<evidence type="ECO:0000256" key="7">
    <source>
        <dbReference type="ARBA" id="ARBA00023067"/>
    </source>
</evidence>
<dbReference type="InterPro" id="IPR016024">
    <property type="entry name" value="ARM-type_fold"/>
</dbReference>
<evidence type="ECO:0000313" key="14">
    <source>
        <dbReference type="Proteomes" id="UP000065495"/>
    </source>
</evidence>
<dbReference type="GO" id="GO:0042393">
    <property type="term" value="F:histone binding"/>
    <property type="evidence" value="ECO:0007669"/>
    <property type="project" value="TreeGrafter"/>
</dbReference>
<keyword evidence="5 10" id="KW-0132">Cell division</keyword>
<keyword evidence="6 10" id="KW-0498">Mitosis</keyword>
<evidence type="ECO:0000259" key="11">
    <source>
        <dbReference type="Pfam" id="PF12717"/>
    </source>
</evidence>
<evidence type="ECO:0000313" key="13">
    <source>
        <dbReference type="EMBL" id="BAO40201.1"/>
    </source>
</evidence>
<reference evidence="13 14" key="1">
    <citation type="journal article" date="2015" name="Biotechnol. Biofuels">
        <title>Genetic basis of the highly efficient yeast Kluyveromyces marxianus: complete genome sequence and transcriptome analyses.</title>
        <authorList>
            <person name="Lertwattanasakul N."/>
            <person name="Kosaka T."/>
            <person name="Hosoyama A."/>
            <person name="Suzuki Y."/>
            <person name="Rodrussamee N."/>
            <person name="Matsutani M."/>
            <person name="Murata M."/>
            <person name="Fujimoto N."/>
            <person name="Suprayogi"/>
            <person name="Tsuchikane K."/>
            <person name="Limtong S."/>
            <person name="Fujita N."/>
            <person name="Yamada M."/>
        </authorList>
    </citation>
    <scope>NUCLEOTIDE SEQUENCE [LARGE SCALE GENOMIC DNA]</scope>
    <source>
        <strain evidence="14">DMKU3-1042 / BCC 29191 / NBRC 104275</strain>
    </source>
</reference>
<dbReference type="GO" id="GO:0051301">
    <property type="term" value="P:cell division"/>
    <property type="evidence" value="ECO:0007669"/>
    <property type="project" value="UniProtKB-KW"/>
</dbReference>
<evidence type="ECO:0000256" key="8">
    <source>
        <dbReference type="ARBA" id="ARBA00023242"/>
    </source>
</evidence>
<evidence type="ECO:0000256" key="9">
    <source>
        <dbReference type="ARBA" id="ARBA00023306"/>
    </source>
</evidence>
<dbReference type="FunFam" id="1.25.10.10:FF:000272">
    <property type="entry name" value="Condensin complex subunit 1"/>
    <property type="match status" value="1"/>
</dbReference>
<evidence type="ECO:0000256" key="3">
    <source>
        <dbReference type="ARBA" id="ARBA00009606"/>
    </source>
</evidence>
<protein>
    <recommendedName>
        <fullName evidence="10">Condensin complex subunit 1</fullName>
    </recommendedName>
</protein>
<dbReference type="GO" id="GO:0000796">
    <property type="term" value="C:condensin complex"/>
    <property type="evidence" value="ECO:0007669"/>
    <property type="project" value="TreeGrafter"/>
</dbReference>
<dbReference type="GO" id="GO:0005634">
    <property type="term" value="C:nucleus"/>
    <property type="evidence" value="ECO:0007669"/>
    <property type="project" value="UniProtKB-SubCell"/>
</dbReference>
<dbReference type="InterPro" id="IPR011989">
    <property type="entry name" value="ARM-like"/>
</dbReference>
<dbReference type="InterPro" id="IPR026971">
    <property type="entry name" value="CND1/NCAPD3"/>
</dbReference>
<dbReference type="GO" id="GO:0010032">
    <property type="term" value="P:meiotic chromosome condensation"/>
    <property type="evidence" value="ECO:0007669"/>
    <property type="project" value="TreeGrafter"/>
</dbReference>